<dbReference type="Proteomes" id="UP001335648">
    <property type="component" value="Unassembled WGS sequence"/>
</dbReference>
<evidence type="ECO:0000313" key="2">
    <source>
        <dbReference type="EMBL" id="KAK5894095.1"/>
    </source>
</evidence>
<feature type="compositionally biased region" description="Polar residues" evidence="1">
    <location>
        <begin position="89"/>
        <end position="104"/>
    </location>
</feature>
<organism evidence="2 3">
    <name type="scientific">Champsocephalus esox</name>
    <name type="common">pike icefish</name>
    <dbReference type="NCBI Taxonomy" id="159716"/>
    <lineage>
        <taxon>Eukaryota</taxon>
        <taxon>Metazoa</taxon>
        <taxon>Chordata</taxon>
        <taxon>Craniata</taxon>
        <taxon>Vertebrata</taxon>
        <taxon>Euteleostomi</taxon>
        <taxon>Actinopterygii</taxon>
        <taxon>Neopterygii</taxon>
        <taxon>Teleostei</taxon>
        <taxon>Neoteleostei</taxon>
        <taxon>Acanthomorphata</taxon>
        <taxon>Eupercaria</taxon>
        <taxon>Perciformes</taxon>
        <taxon>Notothenioidei</taxon>
        <taxon>Channichthyidae</taxon>
        <taxon>Champsocephalus</taxon>
    </lineage>
</organism>
<reference evidence="2 3" key="1">
    <citation type="journal article" date="2023" name="Mol. Biol. Evol.">
        <title>Genomics of Secondarily Temperate Adaptation in the Only Non-Antarctic Icefish.</title>
        <authorList>
            <person name="Rivera-Colon A.G."/>
            <person name="Rayamajhi N."/>
            <person name="Minhas B.F."/>
            <person name="Madrigal G."/>
            <person name="Bilyk K.T."/>
            <person name="Yoon V."/>
            <person name="Hune M."/>
            <person name="Gregory S."/>
            <person name="Cheng C.H.C."/>
            <person name="Catchen J.M."/>
        </authorList>
    </citation>
    <scope>NUCLEOTIDE SEQUENCE [LARGE SCALE GENOMIC DNA]</scope>
    <source>
        <strain evidence="2">JC2023a</strain>
    </source>
</reference>
<protein>
    <submittedName>
        <fullName evidence="2">Uncharacterized protein</fullName>
    </submittedName>
</protein>
<evidence type="ECO:0000256" key="1">
    <source>
        <dbReference type="SAM" id="MobiDB-lite"/>
    </source>
</evidence>
<accession>A0AAN8BYB7</accession>
<dbReference type="AlphaFoldDB" id="A0AAN8BYB7"/>
<gene>
    <name evidence="2" type="ORF">CesoFtcFv8_010818</name>
</gene>
<comment type="caution">
    <text evidence="2">The sequence shown here is derived from an EMBL/GenBank/DDBJ whole genome shotgun (WGS) entry which is preliminary data.</text>
</comment>
<feature type="region of interest" description="Disordered" evidence="1">
    <location>
        <begin position="89"/>
        <end position="146"/>
    </location>
</feature>
<name>A0AAN8BYB7_9TELE</name>
<feature type="compositionally biased region" description="Basic and acidic residues" evidence="1">
    <location>
        <begin position="133"/>
        <end position="146"/>
    </location>
</feature>
<keyword evidence="3" id="KW-1185">Reference proteome</keyword>
<sequence>MCQTKLQTLPLTAGTHVFWLQSEASHSPFLPTSLFHWFSFSQNPTVEQNVRPPSGKCQYVLASRLNSEAAQHPAVNQRASLCSALTKMYPSSKQPHPKIKTNSGVPARGAGPQPDAGSTWRSCQHRRFQIKPGGKDRGVQRKDAFL</sequence>
<proteinExistence type="predicted"/>
<evidence type="ECO:0000313" key="3">
    <source>
        <dbReference type="Proteomes" id="UP001335648"/>
    </source>
</evidence>
<dbReference type="EMBL" id="JAULUE010002054">
    <property type="protein sequence ID" value="KAK5894095.1"/>
    <property type="molecule type" value="Genomic_DNA"/>
</dbReference>